<proteinExistence type="predicted"/>
<evidence type="ECO:0000313" key="1">
    <source>
        <dbReference type="EMBL" id="JAD50881.1"/>
    </source>
</evidence>
<reference evidence="1" key="2">
    <citation type="journal article" date="2015" name="Data Brief">
        <title>Shoot transcriptome of the giant reed, Arundo donax.</title>
        <authorList>
            <person name="Barrero R.A."/>
            <person name="Guerrero F.D."/>
            <person name="Moolhuijzen P."/>
            <person name="Goolsby J.A."/>
            <person name="Tidwell J."/>
            <person name="Bellgard S.E."/>
            <person name="Bellgard M.I."/>
        </authorList>
    </citation>
    <scope>NUCLEOTIDE SEQUENCE</scope>
    <source>
        <tissue evidence="1">Shoot tissue taken approximately 20 cm above the soil surface</tissue>
    </source>
</reference>
<sequence length="29" mass="3424">MSCMFTLVQQLGIQRRGQPHDVDQTHQLR</sequence>
<organism evidence="1">
    <name type="scientific">Arundo donax</name>
    <name type="common">Giant reed</name>
    <name type="synonym">Donax arundinaceus</name>
    <dbReference type="NCBI Taxonomy" id="35708"/>
    <lineage>
        <taxon>Eukaryota</taxon>
        <taxon>Viridiplantae</taxon>
        <taxon>Streptophyta</taxon>
        <taxon>Embryophyta</taxon>
        <taxon>Tracheophyta</taxon>
        <taxon>Spermatophyta</taxon>
        <taxon>Magnoliopsida</taxon>
        <taxon>Liliopsida</taxon>
        <taxon>Poales</taxon>
        <taxon>Poaceae</taxon>
        <taxon>PACMAD clade</taxon>
        <taxon>Arundinoideae</taxon>
        <taxon>Arundineae</taxon>
        <taxon>Arundo</taxon>
    </lineage>
</organism>
<dbReference type="AlphaFoldDB" id="A0A0A9AI90"/>
<accession>A0A0A9AI90</accession>
<protein>
    <submittedName>
        <fullName evidence="1">Uncharacterized protein</fullName>
    </submittedName>
</protein>
<dbReference type="EMBL" id="GBRH01247014">
    <property type="protein sequence ID" value="JAD50881.1"/>
    <property type="molecule type" value="Transcribed_RNA"/>
</dbReference>
<reference evidence="1" key="1">
    <citation type="submission" date="2014-09" db="EMBL/GenBank/DDBJ databases">
        <authorList>
            <person name="Magalhaes I.L.F."/>
            <person name="Oliveira U."/>
            <person name="Santos F.R."/>
            <person name="Vidigal T.H.D.A."/>
            <person name="Brescovit A.D."/>
            <person name="Santos A.J."/>
        </authorList>
    </citation>
    <scope>NUCLEOTIDE SEQUENCE</scope>
    <source>
        <tissue evidence="1">Shoot tissue taken approximately 20 cm above the soil surface</tissue>
    </source>
</reference>
<name>A0A0A9AI90_ARUDO</name>